<dbReference type="Gene3D" id="3.40.309.10">
    <property type="entry name" value="Aldehyde Dehydrogenase, Chain A, domain 2"/>
    <property type="match status" value="1"/>
</dbReference>
<dbReference type="OrthoDB" id="9770537at2"/>
<feature type="domain" description="Aldehyde dehydrogenase" evidence="4">
    <location>
        <begin position="95"/>
        <end position="514"/>
    </location>
</feature>
<keyword evidence="1" id="KW-0560">Oxidoreductase</keyword>
<reference evidence="5 6" key="1">
    <citation type="submission" date="2019-07" db="EMBL/GenBank/DDBJ databases">
        <title>complete genome sequencing of Ornithinimicrobium sp. H23M54.</title>
        <authorList>
            <person name="Bae J.-W."/>
            <person name="Lee S.-Y."/>
        </authorList>
    </citation>
    <scope>NUCLEOTIDE SEQUENCE [LARGE SCALE GENOMIC DNA]</scope>
    <source>
        <strain evidence="5 6">H23M54</strain>
    </source>
</reference>
<evidence type="ECO:0000313" key="6">
    <source>
        <dbReference type="Proteomes" id="UP000315395"/>
    </source>
</evidence>
<dbReference type="EMBL" id="CP041616">
    <property type="protein sequence ID" value="QDO87299.1"/>
    <property type="molecule type" value="Genomic_DNA"/>
</dbReference>
<gene>
    <name evidence="5" type="primary">paaN</name>
    <name evidence="5" type="ORF">FNH13_02260</name>
</gene>
<evidence type="ECO:0000256" key="3">
    <source>
        <dbReference type="SAM" id="MobiDB-lite"/>
    </source>
</evidence>
<dbReference type="InterPro" id="IPR016161">
    <property type="entry name" value="Ald_DH/histidinol_DH"/>
</dbReference>
<dbReference type="NCBIfam" id="TIGR02288">
    <property type="entry name" value="PaaN_2"/>
    <property type="match status" value="1"/>
</dbReference>
<dbReference type="PANTHER" id="PTHR42862">
    <property type="entry name" value="DELTA-1-PYRROLINE-5-CARBOXYLATE DEHYDROGENASE 1, ISOFORM A-RELATED"/>
    <property type="match status" value="1"/>
</dbReference>
<accession>A0A516G701</accession>
<dbReference type="GO" id="GO:0009898">
    <property type="term" value="C:cytoplasmic side of plasma membrane"/>
    <property type="evidence" value="ECO:0007669"/>
    <property type="project" value="TreeGrafter"/>
</dbReference>
<evidence type="ECO:0000256" key="2">
    <source>
        <dbReference type="ARBA" id="ARBA00023027"/>
    </source>
</evidence>
<dbReference type="GO" id="GO:0010133">
    <property type="term" value="P:L-proline catabolic process to L-glutamate"/>
    <property type="evidence" value="ECO:0007669"/>
    <property type="project" value="TreeGrafter"/>
</dbReference>
<dbReference type="InterPro" id="IPR016163">
    <property type="entry name" value="Ald_DH_C"/>
</dbReference>
<dbReference type="InterPro" id="IPR016162">
    <property type="entry name" value="Ald_DH_N"/>
</dbReference>
<dbReference type="InterPro" id="IPR011975">
    <property type="entry name" value="PaaN_2"/>
</dbReference>
<dbReference type="GO" id="GO:0003842">
    <property type="term" value="F:L-glutamate gamma-semialdehyde dehydrogenase activity"/>
    <property type="evidence" value="ECO:0007669"/>
    <property type="project" value="TreeGrafter"/>
</dbReference>
<dbReference type="Proteomes" id="UP000315395">
    <property type="component" value="Chromosome"/>
</dbReference>
<dbReference type="KEGG" id="orz:FNH13_02260"/>
<dbReference type="InterPro" id="IPR050485">
    <property type="entry name" value="Proline_metab_enzyme"/>
</dbReference>
<dbReference type="Pfam" id="PF00171">
    <property type="entry name" value="Aldedh"/>
    <property type="match status" value="1"/>
</dbReference>
<evidence type="ECO:0000256" key="1">
    <source>
        <dbReference type="ARBA" id="ARBA00023002"/>
    </source>
</evidence>
<dbReference type="AlphaFoldDB" id="A0A516G701"/>
<keyword evidence="6" id="KW-1185">Reference proteome</keyword>
<dbReference type="InterPro" id="IPR015590">
    <property type="entry name" value="Aldehyde_DH_dom"/>
</dbReference>
<feature type="compositionally biased region" description="Polar residues" evidence="3">
    <location>
        <begin position="55"/>
        <end position="75"/>
    </location>
</feature>
<dbReference type="PANTHER" id="PTHR42862:SF1">
    <property type="entry name" value="DELTA-1-PYRROLINE-5-CARBOXYLATE DEHYDROGENASE 2, ISOFORM A-RELATED"/>
    <property type="match status" value="1"/>
</dbReference>
<evidence type="ECO:0000259" key="4">
    <source>
        <dbReference type="Pfam" id="PF00171"/>
    </source>
</evidence>
<dbReference type="RefSeq" id="WP_143781957.1">
    <property type="nucleotide sequence ID" value="NZ_CP041616.1"/>
</dbReference>
<sequence length="571" mass="60365">MTETAPGAALLESHGEVLDTASNALATREYYSRYPESPSPRVYGENAAQDGRSAFEQSRNSAYSPLSDQPSTGTEVGSEVSPYGPALGVRYPELDIEAGVEAARAAMPAWRDAGARIRAAVCVEIIEQINARSHEIANAVMHTSGQPFVMSFQAGGPHAQDRALEAVTAALVEQERVPASVTWEKPTKGDPIRMQKDYRVVPRGLALVIGCNTFPTWNAYPGLFASLATGNPVIVKPHPQAVLPLAITVSIARDVLAKAGFDKALVQLAAEGEPVEGRDGLAKILALHPAVRIIDYTGGPGFGGWLEREAAAEGKLVYTEKAGLNTVVVDSTDNLKGVLGNLAFSFSLYSGQMCTAPQNVYVPADGISTDEGELTYEQFGEKLAGAISAFNADDARAVEILGATVNPDVRERATDVPGLAQRLGGEVILDARPITHPSYPDAVVVVPALIGVDAANLPAYSQECFGPVAFLIRTESTDASLDLLRSTVQEHGAMTASVYSTDEEVLEDAREAAADAGVALSENLTGQIFVNQTAAFSDFHGTGANPAANAAYSDAAFVANRFRIITSRRHV</sequence>
<evidence type="ECO:0000313" key="5">
    <source>
        <dbReference type="EMBL" id="QDO87299.1"/>
    </source>
</evidence>
<keyword evidence="2" id="KW-0520">NAD</keyword>
<name>A0A516G701_9MICO</name>
<feature type="region of interest" description="Disordered" evidence="3">
    <location>
        <begin position="32"/>
        <end position="84"/>
    </location>
</feature>
<protein>
    <submittedName>
        <fullName evidence="5">Phenylacetic acid degradation protein PaaN</fullName>
    </submittedName>
</protein>
<organism evidence="5 6">
    <name type="scientific">Ornithinimicrobium ciconiae</name>
    <dbReference type="NCBI Taxonomy" id="2594265"/>
    <lineage>
        <taxon>Bacteria</taxon>
        <taxon>Bacillati</taxon>
        <taxon>Actinomycetota</taxon>
        <taxon>Actinomycetes</taxon>
        <taxon>Micrococcales</taxon>
        <taxon>Ornithinimicrobiaceae</taxon>
        <taxon>Ornithinimicrobium</taxon>
    </lineage>
</organism>
<dbReference type="SUPFAM" id="SSF53720">
    <property type="entry name" value="ALDH-like"/>
    <property type="match status" value="1"/>
</dbReference>
<dbReference type="Gene3D" id="3.40.605.10">
    <property type="entry name" value="Aldehyde Dehydrogenase, Chain A, domain 1"/>
    <property type="match status" value="1"/>
</dbReference>
<proteinExistence type="predicted"/>